<feature type="coiled-coil region" evidence="16">
    <location>
        <begin position="750"/>
        <end position="780"/>
    </location>
</feature>
<feature type="transmembrane region" description="Helical" evidence="17">
    <location>
        <begin position="20"/>
        <end position="40"/>
    </location>
</feature>
<evidence type="ECO:0000256" key="11">
    <source>
        <dbReference type="ARBA" id="ARBA00022989"/>
    </source>
</evidence>
<keyword evidence="9" id="KW-0418">Kinase</keyword>
<comment type="similarity">
    <text evidence="3">In the N-terminal section; belongs to the phytochrome family.</text>
</comment>
<evidence type="ECO:0000256" key="5">
    <source>
        <dbReference type="ARBA" id="ARBA00022553"/>
    </source>
</evidence>
<dbReference type="PRINTS" id="PR00344">
    <property type="entry name" value="BCTRLSENSOR"/>
</dbReference>
<evidence type="ECO:0000256" key="2">
    <source>
        <dbReference type="ARBA" id="ARBA00004141"/>
    </source>
</evidence>
<evidence type="ECO:0000313" key="22">
    <source>
        <dbReference type="EMBL" id="RUR84046.1"/>
    </source>
</evidence>
<name>A0A433NLU3_CHLFR</name>
<dbReference type="PROSITE" id="PS50113">
    <property type="entry name" value="PAC"/>
    <property type="match status" value="3"/>
</dbReference>
<dbReference type="CDD" id="cd00082">
    <property type="entry name" value="HisKA"/>
    <property type="match status" value="1"/>
</dbReference>
<feature type="domain" description="PAS" evidence="20">
    <location>
        <begin position="259"/>
        <end position="328"/>
    </location>
</feature>
<dbReference type="InterPro" id="IPR011006">
    <property type="entry name" value="CheY-like_superfamily"/>
</dbReference>
<dbReference type="InterPro" id="IPR013656">
    <property type="entry name" value="PAS_4"/>
</dbReference>
<evidence type="ECO:0000259" key="18">
    <source>
        <dbReference type="PROSITE" id="PS50109"/>
    </source>
</evidence>
<dbReference type="Pfam" id="PF08448">
    <property type="entry name" value="PAS_4"/>
    <property type="match status" value="2"/>
</dbReference>
<dbReference type="CDD" id="cd00130">
    <property type="entry name" value="PAS"/>
    <property type="match status" value="5"/>
</dbReference>
<dbReference type="EMBL" id="RSCJ01000005">
    <property type="protein sequence ID" value="RUR84046.1"/>
    <property type="molecule type" value="Genomic_DNA"/>
</dbReference>
<dbReference type="FunFam" id="3.30.450.20:FF:000099">
    <property type="entry name" value="Sensory box sensor histidine kinase"/>
    <property type="match status" value="2"/>
</dbReference>
<dbReference type="InterPro" id="IPR036097">
    <property type="entry name" value="HisK_dim/P_sf"/>
</dbReference>
<keyword evidence="8" id="KW-0547">Nucleotide-binding</keyword>
<keyword evidence="11 17" id="KW-1133">Transmembrane helix</keyword>
<dbReference type="GO" id="GO:0005524">
    <property type="term" value="F:ATP binding"/>
    <property type="evidence" value="ECO:0007669"/>
    <property type="project" value="UniProtKB-KW"/>
</dbReference>
<feature type="modified residue" description="4-aspartylphosphate" evidence="15">
    <location>
        <position position="1093"/>
    </location>
</feature>
<dbReference type="Pfam" id="PF13493">
    <property type="entry name" value="DUF4118"/>
    <property type="match status" value="1"/>
</dbReference>
<dbReference type="InterPro" id="IPR035965">
    <property type="entry name" value="PAS-like_dom_sf"/>
</dbReference>
<dbReference type="Gene3D" id="3.30.450.20">
    <property type="entry name" value="PAS domain"/>
    <property type="match status" value="5"/>
</dbReference>
<feature type="coiled-coil region" evidence="16">
    <location>
        <begin position="125"/>
        <end position="152"/>
    </location>
</feature>
<dbReference type="InterPro" id="IPR003594">
    <property type="entry name" value="HATPase_dom"/>
</dbReference>
<comment type="caution">
    <text evidence="22">The sequence shown here is derived from an EMBL/GenBank/DDBJ whole genome shotgun (WGS) entry which is preliminary data.</text>
</comment>
<dbReference type="PROSITE" id="PS50110">
    <property type="entry name" value="RESPONSE_REGULATORY"/>
    <property type="match status" value="1"/>
</dbReference>
<dbReference type="InterPro" id="IPR036890">
    <property type="entry name" value="HATPase_C_sf"/>
</dbReference>
<evidence type="ECO:0000256" key="8">
    <source>
        <dbReference type="ARBA" id="ARBA00022741"/>
    </source>
</evidence>
<feature type="transmembrane region" description="Helical" evidence="17">
    <location>
        <begin position="60"/>
        <end position="83"/>
    </location>
</feature>
<feature type="domain" description="Histidine kinase" evidence="18">
    <location>
        <begin position="784"/>
        <end position="1022"/>
    </location>
</feature>
<dbReference type="SUPFAM" id="SSF47384">
    <property type="entry name" value="Homodimeric domain of signal transducing histidine kinase"/>
    <property type="match status" value="1"/>
</dbReference>
<keyword evidence="23" id="KW-1185">Reference proteome</keyword>
<dbReference type="GO" id="GO:0016020">
    <property type="term" value="C:membrane"/>
    <property type="evidence" value="ECO:0007669"/>
    <property type="project" value="UniProtKB-SubCell"/>
</dbReference>
<keyword evidence="16" id="KW-0175">Coiled coil</keyword>
<evidence type="ECO:0000256" key="6">
    <source>
        <dbReference type="ARBA" id="ARBA00022679"/>
    </source>
</evidence>
<dbReference type="OrthoDB" id="569347at2"/>
<feature type="domain" description="PAC" evidence="21">
    <location>
        <begin position="331"/>
        <end position="383"/>
    </location>
</feature>
<dbReference type="Pfam" id="PF02518">
    <property type="entry name" value="HATPase_c"/>
    <property type="match status" value="1"/>
</dbReference>
<dbReference type="SUPFAM" id="SSF55874">
    <property type="entry name" value="ATPase domain of HSP90 chaperone/DNA topoisomerase II/histidine kinase"/>
    <property type="match status" value="1"/>
</dbReference>
<dbReference type="Pfam" id="PF13426">
    <property type="entry name" value="PAS_9"/>
    <property type="match status" value="1"/>
</dbReference>
<dbReference type="PROSITE" id="PS50112">
    <property type="entry name" value="PAS"/>
    <property type="match status" value="5"/>
</dbReference>
<proteinExistence type="inferred from homology"/>
<evidence type="ECO:0000256" key="1">
    <source>
        <dbReference type="ARBA" id="ARBA00000085"/>
    </source>
</evidence>
<keyword evidence="12" id="KW-0902">Two-component regulatory system</keyword>
<evidence type="ECO:0000259" key="20">
    <source>
        <dbReference type="PROSITE" id="PS50112"/>
    </source>
</evidence>
<protein>
    <recommendedName>
        <fullName evidence="14">Circadian input-output histidine kinase CikA</fullName>
        <ecNumber evidence="4">2.7.13.3</ecNumber>
    </recommendedName>
</protein>
<dbReference type="Gene3D" id="3.40.50.2300">
    <property type="match status" value="1"/>
</dbReference>
<dbReference type="PANTHER" id="PTHR43547:SF2">
    <property type="entry name" value="HYBRID SIGNAL TRANSDUCTION HISTIDINE KINASE C"/>
    <property type="match status" value="1"/>
</dbReference>
<dbReference type="InterPro" id="IPR013655">
    <property type="entry name" value="PAS_fold_3"/>
</dbReference>
<dbReference type="NCBIfam" id="TIGR00229">
    <property type="entry name" value="sensory_box"/>
    <property type="match status" value="5"/>
</dbReference>
<dbReference type="Gene3D" id="1.10.287.130">
    <property type="match status" value="1"/>
</dbReference>
<dbReference type="RefSeq" id="WP_016873458.1">
    <property type="nucleotide sequence ID" value="NZ_AJLN01000045.1"/>
</dbReference>
<dbReference type="InterPro" id="IPR025201">
    <property type="entry name" value="KdpD_TM"/>
</dbReference>
<feature type="domain" description="PAS" evidence="20">
    <location>
        <begin position="509"/>
        <end position="579"/>
    </location>
</feature>
<keyword evidence="6" id="KW-0808">Transferase</keyword>
<dbReference type="STRING" id="211165.GCA_000317285_00897"/>
<evidence type="ECO:0000256" key="15">
    <source>
        <dbReference type="PROSITE-ProRule" id="PRU00169"/>
    </source>
</evidence>
<dbReference type="InterPro" id="IPR001789">
    <property type="entry name" value="Sig_transdc_resp-reg_receiver"/>
</dbReference>
<evidence type="ECO:0000256" key="9">
    <source>
        <dbReference type="ARBA" id="ARBA00022777"/>
    </source>
</evidence>
<accession>A0A433NLU3</accession>
<evidence type="ECO:0000256" key="7">
    <source>
        <dbReference type="ARBA" id="ARBA00022692"/>
    </source>
</evidence>
<dbReference type="InterPro" id="IPR003661">
    <property type="entry name" value="HisK_dim/P_dom"/>
</dbReference>
<dbReference type="AlphaFoldDB" id="A0A433NLU3"/>
<dbReference type="InterPro" id="IPR000014">
    <property type="entry name" value="PAS"/>
</dbReference>
<dbReference type="SMART" id="SM00086">
    <property type="entry name" value="PAC"/>
    <property type="match status" value="4"/>
</dbReference>
<dbReference type="SUPFAM" id="SSF52172">
    <property type="entry name" value="CheY-like"/>
    <property type="match status" value="1"/>
</dbReference>
<evidence type="ECO:0000256" key="13">
    <source>
        <dbReference type="ARBA" id="ARBA00023136"/>
    </source>
</evidence>
<feature type="domain" description="Response regulatory" evidence="19">
    <location>
        <begin position="1044"/>
        <end position="1162"/>
    </location>
</feature>
<evidence type="ECO:0000256" key="12">
    <source>
        <dbReference type="ARBA" id="ARBA00023012"/>
    </source>
</evidence>
<dbReference type="SMART" id="SM00091">
    <property type="entry name" value="PAS"/>
    <property type="match status" value="5"/>
</dbReference>
<feature type="transmembrane region" description="Helical" evidence="17">
    <location>
        <begin position="95"/>
        <end position="114"/>
    </location>
</feature>
<dbReference type="InterPro" id="IPR038318">
    <property type="entry name" value="KdpD_sf"/>
</dbReference>
<evidence type="ECO:0000259" key="21">
    <source>
        <dbReference type="PROSITE" id="PS50113"/>
    </source>
</evidence>
<dbReference type="InterPro" id="IPR004358">
    <property type="entry name" value="Sig_transdc_His_kin-like_C"/>
</dbReference>
<sequence>MTDGRISLRVGKKLTPSNRLLSYGVALLSTALALAIALLLDPAIDPAPTSLFFMAVMVTAWYGGLRPGLVATMLSALAINYYFVEPYHSLKIADLGSLVRVGVYVTAALLISGLNESRRIALHREQKLRAVSETAQREAQAAKERLETVLSSIDDGFYVLDRNWRYTYVSDRYCEMTGMQREKLLGHKIWDLFPDAVDTDFYVQLQRAMTEQTPAQFEYFDATWNHWYEYRVYPSPDGITVLIAEITDRKQTEAALQQSKQRLHILANSVPSIVWTAAPDGTIIWTSDDWYTYTGITPQQNACNWTQVLHPDDMKRCLNQWHDALERGVAYEIEVRNRRHDGEYRWFLTKALPMRDDGGWITAWFGSTTDIHDKKLAEEALRQSEARFRRIFECNMVPMGIWNISGGILQANHALLDLIGYTRQELEAGQINWQNITPPEWLSVDKRSLAEIATKGFSTPFEKEYIHKQGHRIPILIGGASFLDDPESGIFFAIDLSDRKQAEVALQQREAELRLVTNAVPALISFVDSNQCYRFNNRAYEEWFGHLAAEIYGKHLREVLGETAYEEIRPYVEQVLAGQQVSFESQVAYKDGGTRYVSATYVPRINSQGTVEGFVALVSDISDRKRAEAALRQSEARYRYLIEVTPQLVWTADAQGYNDYVNQQMCDYIGLPCEQLLGLDWQTVIHPEDGERVRRRWMESVQNGTPYEAEYRLRRADGVYRWQLVRAIPFKDEQNRGIQWVGVSTDIHDKHELEEQRSRLLQQEQAAREQAERANRIKDEFLAVLSHELRSPLNPILGWSKLLLGGKLDEVRAKQALVTIERNAKLQAELIEDLLDVSRILRGKLSLTVSPINLALTIKAAIETVRLAAEAKSIQIETMLDPEVGLVLGDSTRLQQVVWNLLSNAVKFTPAGGRVEVRLSKGLGTRDWGLGTRKEAEEQSPIANYAQIQVSDTGKGINPDFLPYVFDYFRQEDGATTRKFGGLGLGLAIVRHLVELHGGTIQADSPGENLGATFTVKIPLMPAQPTVNQPLQSSEQSLDLSGVQVLVVDDDTDTRDFVAFLLEQAGARVIAVTTAGEAFATLTQSQPDILLSDIGMPDIDGYMLLRQVRTLPPEQGGKIPAIALTAYAGEYDQKQALEAGFQLHLAKPIEPNELIVAIATLIRGD</sequence>
<evidence type="ECO:0000259" key="19">
    <source>
        <dbReference type="PROSITE" id="PS50110"/>
    </source>
</evidence>
<comment type="catalytic activity">
    <reaction evidence="1">
        <text>ATP + protein L-histidine = ADP + protein N-phospho-L-histidine.</text>
        <dbReference type="EC" id="2.7.13.3"/>
    </reaction>
</comment>
<keyword evidence="13 17" id="KW-0472">Membrane</keyword>
<organism evidence="22 23">
    <name type="scientific">Chlorogloeopsis fritschii PCC 6912</name>
    <dbReference type="NCBI Taxonomy" id="211165"/>
    <lineage>
        <taxon>Bacteria</taxon>
        <taxon>Bacillati</taxon>
        <taxon>Cyanobacteriota</taxon>
        <taxon>Cyanophyceae</taxon>
        <taxon>Nostocales</taxon>
        <taxon>Chlorogloeopsidaceae</taxon>
        <taxon>Chlorogloeopsis</taxon>
    </lineage>
</organism>
<dbReference type="Proteomes" id="UP000268857">
    <property type="component" value="Unassembled WGS sequence"/>
</dbReference>
<feature type="domain" description="PAS" evidence="20">
    <location>
        <begin position="142"/>
        <end position="212"/>
    </location>
</feature>
<evidence type="ECO:0000256" key="10">
    <source>
        <dbReference type="ARBA" id="ARBA00022840"/>
    </source>
</evidence>
<feature type="domain" description="PAC" evidence="21">
    <location>
        <begin position="707"/>
        <end position="759"/>
    </location>
</feature>
<evidence type="ECO:0000256" key="16">
    <source>
        <dbReference type="SAM" id="Coils"/>
    </source>
</evidence>
<dbReference type="InterPro" id="IPR005467">
    <property type="entry name" value="His_kinase_dom"/>
</dbReference>
<dbReference type="CDD" id="cd16922">
    <property type="entry name" value="HATPase_EvgS-ArcB-TorS-like"/>
    <property type="match status" value="1"/>
</dbReference>
<dbReference type="EC" id="2.7.13.3" evidence="4"/>
<evidence type="ECO:0000256" key="17">
    <source>
        <dbReference type="SAM" id="Phobius"/>
    </source>
</evidence>
<dbReference type="FunFam" id="3.30.565.10:FF:000010">
    <property type="entry name" value="Sensor histidine kinase RcsC"/>
    <property type="match status" value="1"/>
</dbReference>
<dbReference type="CDD" id="cd17580">
    <property type="entry name" value="REC_2_DhkD-like"/>
    <property type="match status" value="1"/>
</dbReference>
<feature type="domain" description="PAC" evidence="21">
    <location>
        <begin position="581"/>
        <end position="633"/>
    </location>
</feature>
<dbReference type="PANTHER" id="PTHR43547">
    <property type="entry name" value="TWO-COMPONENT HISTIDINE KINASE"/>
    <property type="match status" value="1"/>
</dbReference>
<dbReference type="InterPro" id="IPR000700">
    <property type="entry name" value="PAS-assoc_C"/>
</dbReference>
<dbReference type="Pfam" id="PF08447">
    <property type="entry name" value="PAS_3"/>
    <property type="match status" value="2"/>
</dbReference>
<dbReference type="SMART" id="SM00387">
    <property type="entry name" value="HATPase_c"/>
    <property type="match status" value="1"/>
</dbReference>
<evidence type="ECO:0000313" key="23">
    <source>
        <dbReference type="Proteomes" id="UP000268857"/>
    </source>
</evidence>
<keyword evidence="5 15" id="KW-0597">Phosphoprotein</keyword>
<comment type="subcellular location">
    <subcellularLocation>
        <location evidence="2">Membrane</location>
        <topology evidence="2">Multi-pass membrane protein</topology>
    </subcellularLocation>
</comment>
<dbReference type="InterPro" id="IPR001610">
    <property type="entry name" value="PAC"/>
</dbReference>
<keyword evidence="10" id="KW-0067">ATP-binding</keyword>
<gene>
    <name evidence="22" type="ORF">PCC6912_16400</name>
</gene>
<dbReference type="Gene3D" id="3.30.565.10">
    <property type="entry name" value="Histidine kinase-like ATPase, C-terminal domain"/>
    <property type="match status" value="1"/>
</dbReference>
<dbReference type="PROSITE" id="PS50109">
    <property type="entry name" value="HIS_KIN"/>
    <property type="match status" value="1"/>
</dbReference>
<dbReference type="SMART" id="SM00388">
    <property type="entry name" value="HisKA"/>
    <property type="match status" value="1"/>
</dbReference>
<dbReference type="GO" id="GO:0000155">
    <property type="term" value="F:phosphorelay sensor kinase activity"/>
    <property type="evidence" value="ECO:0007669"/>
    <property type="project" value="InterPro"/>
</dbReference>
<reference evidence="22 23" key="1">
    <citation type="journal article" date="2019" name="Genome Biol. Evol.">
        <title>Day and night: Metabolic profiles and evolutionary relationships of six axenic non-marine cyanobacteria.</title>
        <authorList>
            <person name="Will S.E."/>
            <person name="Henke P."/>
            <person name="Boedeker C."/>
            <person name="Huang S."/>
            <person name="Brinkmann H."/>
            <person name="Rohde M."/>
            <person name="Jarek M."/>
            <person name="Friedl T."/>
            <person name="Seufert S."/>
            <person name="Schumacher M."/>
            <person name="Overmann J."/>
            <person name="Neumann-Schaal M."/>
            <person name="Petersen J."/>
        </authorList>
    </citation>
    <scope>NUCLEOTIDE SEQUENCE [LARGE SCALE GENOMIC DNA]</scope>
    <source>
        <strain evidence="22 23">PCC 6912</strain>
    </source>
</reference>
<dbReference type="Gene3D" id="1.20.120.620">
    <property type="entry name" value="Backbone structure of the membrane domain of e. Coli histidine kinase receptor kdpd"/>
    <property type="match status" value="1"/>
</dbReference>
<evidence type="ECO:0000256" key="14">
    <source>
        <dbReference type="ARBA" id="ARBA00074306"/>
    </source>
</evidence>
<dbReference type="Pfam" id="PF00072">
    <property type="entry name" value="Response_reg"/>
    <property type="match status" value="1"/>
</dbReference>
<evidence type="ECO:0000256" key="4">
    <source>
        <dbReference type="ARBA" id="ARBA00012438"/>
    </source>
</evidence>
<feature type="domain" description="PAS" evidence="20">
    <location>
        <begin position="384"/>
        <end position="426"/>
    </location>
</feature>
<feature type="domain" description="PAS" evidence="20">
    <location>
        <begin position="634"/>
        <end position="704"/>
    </location>
</feature>
<dbReference type="Pfam" id="PF00512">
    <property type="entry name" value="HisKA"/>
    <property type="match status" value="1"/>
</dbReference>
<dbReference type="SUPFAM" id="SSF55785">
    <property type="entry name" value="PYP-like sensor domain (PAS domain)"/>
    <property type="match status" value="5"/>
</dbReference>
<keyword evidence="7 17" id="KW-0812">Transmembrane</keyword>
<dbReference type="SMART" id="SM00448">
    <property type="entry name" value="REC"/>
    <property type="match status" value="1"/>
</dbReference>
<evidence type="ECO:0000256" key="3">
    <source>
        <dbReference type="ARBA" id="ARBA00006402"/>
    </source>
</evidence>